<dbReference type="Pfam" id="PF13185">
    <property type="entry name" value="GAF_2"/>
    <property type="match status" value="1"/>
</dbReference>
<dbReference type="InterPro" id="IPR012226">
    <property type="entry name" value="Diguanyl_cyclase/Pdiesterase"/>
</dbReference>
<dbReference type="Gene3D" id="3.20.20.450">
    <property type="entry name" value="EAL domain"/>
    <property type="match status" value="1"/>
</dbReference>
<dbReference type="SUPFAM" id="SSF55785">
    <property type="entry name" value="PYP-like sensor domain (PAS domain)"/>
    <property type="match status" value="2"/>
</dbReference>
<feature type="domain" description="EAL" evidence="2">
    <location>
        <begin position="586"/>
        <end position="840"/>
    </location>
</feature>
<dbReference type="Pfam" id="PF13426">
    <property type="entry name" value="PAS_9"/>
    <property type="match status" value="1"/>
</dbReference>
<dbReference type="PROSITE" id="PS50883">
    <property type="entry name" value="EAL"/>
    <property type="match status" value="1"/>
</dbReference>
<dbReference type="NCBIfam" id="NF008467">
    <property type="entry name" value="PRK11359.1"/>
    <property type="match status" value="1"/>
</dbReference>
<dbReference type="InterPro" id="IPR043128">
    <property type="entry name" value="Rev_trsase/Diguanyl_cyclase"/>
</dbReference>
<organism evidence="4 5">
    <name type="scientific">Pigmentiphaga humi</name>
    <dbReference type="NCBI Taxonomy" id="2478468"/>
    <lineage>
        <taxon>Bacteria</taxon>
        <taxon>Pseudomonadati</taxon>
        <taxon>Pseudomonadota</taxon>
        <taxon>Betaproteobacteria</taxon>
        <taxon>Burkholderiales</taxon>
        <taxon>Alcaligenaceae</taxon>
        <taxon>Pigmentiphaga</taxon>
    </lineage>
</organism>
<accession>A0A3P4AVQ2</accession>
<keyword evidence="4" id="KW-0378">Hydrolase</keyword>
<feature type="domain" description="PAS" evidence="1">
    <location>
        <begin position="125"/>
        <end position="203"/>
    </location>
</feature>
<dbReference type="PANTHER" id="PTHR44757:SF2">
    <property type="entry name" value="BIOFILM ARCHITECTURE MAINTENANCE PROTEIN MBAA"/>
    <property type="match status" value="1"/>
</dbReference>
<dbReference type="Pfam" id="PF00563">
    <property type="entry name" value="EAL"/>
    <property type="match status" value="1"/>
</dbReference>
<dbReference type="PROSITE" id="PS50112">
    <property type="entry name" value="PAS"/>
    <property type="match status" value="2"/>
</dbReference>
<dbReference type="GO" id="GO:0006355">
    <property type="term" value="P:regulation of DNA-templated transcription"/>
    <property type="evidence" value="ECO:0007669"/>
    <property type="project" value="InterPro"/>
</dbReference>
<keyword evidence="5" id="KW-1185">Reference proteome</keyword>
<dbReference type="CDD" id="cd01949">
    <property type="entry name" value="GGDEF"/>
    <property type="match status" value="1"/>
</dbReference>
<dbReference type="PIRSF" id="PIRSF005925">
    <property type="entry name" value="Dos"/>
    <property type="match status" value="1"/>
</dbReference>
<feature type="domain" description="GGDEF" evidence="3">
    <location>
        <begin position="445"/>
        <end position="577"/>
    </location>
</feature>
<dbReference type="InterPro" id="IPR001633">
    <property type="entry name" value="EAL_dom"/>
</dbReference>
<dbReference type="Pfam" id="PF00990">
    <property type="entry name" value="GGDEF"/>
    <property type="match status" value="1"/>
</dbReference>
<reference evidence="4 5" key="1">
    <citation type="submission" date="2018-10" db="EMBL/GenBank/DDBJ databases">
        <authorList>
            <person name="Criscuolo A."/>
        </authorList>
    </citation>
    <scope>NUCLEOTIDE SEQUENCE [LARGE SCALE GENOMIC DNA]</scope>
    <source>
        <strain evidence="4">DnA1</strain>
    </source>
</reference>
<proteinExistence type="predicted"/>
<dbReference type="SMART" id="SM00267">
    <property type="entry name" value="GGDEF"/>
    <property type="match status" value="1"/>
</dbReference>
<dbReference type="PROSITE" id="PS50887">
    <property type="entry name" value="GGDEF"/>
    <property type="match status" value="1"/>
</dbReference>
<dbReference type="InterPro" id="IPR001610">
    <property type="entry name" value="PAC"/>
</dbReference>
<dbReference type="CDD" id="cd00130">
    <property type="entry name" value="PAS"/>
    <property type="match status" value="2"/>
</dbReference>
<dbReference type="InterPro" id="IPR035919">
    <property type="entry name" value="EAL_sf"/>
</dbReference>
<evidence type="ECO:0000313" key="5">
    <source>
        <dbReference type="Proteomes" id="UP000277294"/>
    </source>
</evidence>
<dbReference type="RefSeq" id="WP_124077324.1">
    <property type="nucleotide sequence ID" value="NZ_UWPJ01000005.1"/>
</dbReference>
<dbReference type="Gene3D" id="3.30.70.270">
    <property type="match status" value="1"/>
</dbReference>
<gene>
    <name evidence="4" type="primary">dosP_1</name>
    <name evidence="4" type="ORF">PIGHUM_00134</name>
</gene>
<dbReference type="PANTHER" id="PTHR44757">
    <property type="entry name" value="DIGUANYLATE CYCLASE DGCP"/>
    <property type="match status" value="1"/>
</dbReference>
<dbReference type="OrthoDB" id="9813903at2"/>
<dbReference type="InterPro" id="IPR029787">
    <property type="entry name" value="Nucleotide_cyclase"/>
</dbReference>
<evidence type="ECO:0000313" key="4">
    <source>
        <dbReference type="EMBL" id="VCU68087.1"/>
    </source>
</evidence>
<dbReference type="InterPro" id="IPR029016">
    <property type="entry name" value="GAF-like_dom_sf"/>
</dbReference>
<dbReference type="SMART" id="SM00091">
    <property type="entry name" value="PAS"/>
    <property type="match status" value="2"/>
</dbReference>
<dbReference type="InterPro" id="IPR035965">
    <property type="entry name" value="PAS-like_dom_sf"/>
</dbReference>
<evidence type="ECO:0000259" key="1">
    <source>
        <dbReference type="PROSITE" id="PS50112"/>
    </source>
</evidence>
<evidence type="ECO:0000259" key="2">
    <source>
        <dbReference type="PROSITE" id="PS50883"/>
    </source>
</evidence>
<dbReference type="SMART" id="SM00065">
    <property type="entry name" value="GAF"/>
    <property type="match status" value="1"/>
</dbReference>
<protein>
    <submittedName>
        <fullName evidence="4">Oxygen sensor protein DosP</fullName>
        <ecNumber evidence="4">3.1.4.52</ecNumber>
    </submittedName>
</protein>
<dbReference type="GO" id="GO:0071111">
    <property type="term" value="F:cyclic-guanylate-specific phosphodiesterase activity"/>
    <property type="evidence" value="ECO:0007669"/>
    <property type="project" value="UniProtKB-EC"/>
</dbReference>
<dbReference type="SUPFAM" id="SSF55073">
    <property type="entry name" value="Nucleotide cyclase"/>
    <property type="match status" value="1"/>
</dbReference>
<dbReference type="NCBIfam" id="TIGR00229">
    <property type="entry name" value="sensory_box"/>
    <property type="match status" value="2"/>
</dbReference>
<name>A0A3P4AVQ2_9BURK</name>
<dbReference type="InterPro" id="IPR000014">
    <property type="entry name" value="PAS"/>
</dbReference>
<dbReference type="AlphaFoldDB" id="A0A3P4AVQ2"/>
<dbReference type="InterPro" id="IPR013767">
    <property type="entry name" value="PAS_fold"/>
</dbReference>
<dbReference type="InterPro" id="IPR003018">
    <property type="entry name" value="GAF"/>
</dbReference>
<feature type="domain" description="PAS" evidence="1">
    <location>
        <begin position="8"/>
        <end position="53"/>
    </location>
</feature>
<sequence length="848" mass="92880">MEKLGVAIGDTLIAALEQSTVASVLVGEAGEVLFFNDAAERLWGCGRGEMLGQPAGTLFPADMPLLEIGAAGRHAASVGSDVRLERKDGQPAWANVAMWRVSCAGRDYRIAFARDVSEEIAQREEKRLLQMAVDCSDRPILVLDAQRRIVRVNRAFTDLLGYEAHEMLGKEPIPLLSGPILHRDELERFVALPWGRERVLAEQRARCKDGHEIWVRISSSPIADGEQDRLNGYSVDVLYDITEERVVRDLERNVLAALNSSLPFAQLGAYLCRQAREAARDVLPSILRVDQEGKLRSWAVAYLPAGYNVLVDGLPIDEGAGSCGTAAVRGTQVIAADIEHDPLWARHADVALAHGLRACWSYPIKRRDGSVAGTFAFYATEPREPTALHERIIEVCAHLCALAIEREEHRLSTERLVKFDSLTGLPNLHNLSRYVDDLLATAALRPIGCFVLGLDRFKDINDALEHATGDSVLVTMANRLQEMLEPGDFLSRTEGDQFVLVARDCNARRASVVAQRLLQCVSCAVEIDGLALSLSASVGISLYPENGREGNALLANAKQAMHRAKEAGGASYQFFNPAMNGAVQERVLLTAALKRAIAGERLTLAYQPQVGVADGLLHGMEALARWQDETFGVVSPAKFIGLAEEFGLIEDLGRWALREVCRQLAQWRAEGLEVPKISVNLSPVNFRSGSLTAYIEELLQEFALRGDSLTLELTESTMVALTPEMMGNIHALRALEVGLSVDDFGTGFSSLANLINLPVTELKVDRSFIRKCLEESRHQSLVATVIGMGRNLGLTVVAEGVEREDQRRWLARQGCPVIQGYLFSRPLTPQDATAWLAAGGPFQPASVH</sequence>
<dbReference type="InterPro" id="IPR000160">
    <property type="entry name" value="GGDEF_dom"/>
</dbReference>
<dbReference type="SUPFAM" id="SSF55781">
    <property type="entry name" value="GAF domain-like"/>
    <property type="match status" value="1"/>
</dbReference>
<dbReference type="EC" id="3.1.4.52" evidence="4"/>
<dbReference type="SUPFAM" id="SSF141868">
    <property type="entry name" value="EAL domain-like"/>
    <property type="match status" value="1"/>
</dbReference>
<dbReference type="Pfam" id="PF00989">
    <property type="entry name" value="PAS"/>
    <property type="match status" value="1"/>
</dbReference>
<dbReference type="SMART" id="SM00086">
    <property type="entry name" value="PAC"/>
    <property type="match status" value="1"/>
</dbReference>
<dbReference type="Gene3D" id="3.30.450.40">
    <property type="match status" value="1"/>
</dbReference>
<dbReference type="CDD" id="cd01948">
    <property type="entry name" value="EAL"/>
    <property type="match status" value="1"/>
</dbReference>
<evidence type="ECO:0000259" key="3">
    <source>
        <dbReference type="PROSITE" id="PS50887"/>
    </source>
</evidence>
<dbReference type="EMBL" id="UWPJ01000005">
    <property type="protein sequence ID" value="VCU68087.1"/>
    <property type="molecule type" value="Genomic_DNA"/>
</dbReference>
<dbReference type="SMART" id="SM00052">
    <property type="entry name" value="EAL"/>
    <property type="match status" value="1"/>
</dbReference>
<dbReference type="Gene3D" id="3.30.450.20">
    <property type="entry name" value="PAS domain"/>
    <property type="match status" value="2"/>
</dbReference>
<dbReference type="InterPro" id="IPR052155">
    <property type="entry name" value="Biofilm_reg_signaling"/>
</dbReference>
<dbReference type="Proteomes" id="UP000277294">
    <property type="component" value="Unassembled WGS sequence"/>
</dbReference>
<dbReference type="NCBIfam" id="TIGR00254">
    <property type="entry name" value="GGDEF"/>
    <property type="match status" value="1"/>
</dbReference>